<feature type="domain" description="ABC transmembrane type-1" evidence="10">
    <location>
        <begin position="23"/>
        <end position="224"/>
    </location>
</feature>
<sequence length="239" mass="25572">MAAFFTTLGWGQESWAYQLFIGAITTIEISIGAFVVGLLIGTFVAWVKLSGRTIPVAIANAYSTICRSIPEVLLIIILFYAGQSALTSLLVSVGFAENDIAISGFAAAIVVLGLVQGAYASEIIRGAIVAIPKGQIEAASAYGIEGFGRFRRIILPMMLPLAIGGLSNLWMAIIKDSALISVVGYNELLFATKQAAGSTKQYFAFFLFAAAIYYAMTLVSNAGLAALERRIRRWTPRAI</sequence>
<keyword evidence="8 9" id="KW-0472">Membrane</keyword>
<dbReference type="PROSITE" id="PS50928">
    <property type="entry name" value="ABC_TM1"/>
    <property type="match status" value="1"/>
</dbReference>
<feature type="transmembrane region" description="Helical" evidence="9">
    <location>
        <begin position="202"/>
        <end position="227"/>
    </location>
</feature>
<proteinExistence type="inferred from homology"/>
<evidence type="ECO:0000256" key="5">
    <source>
        <dbReference type="ARBA" id="ARBA00022519"/>
    </source>
</evidence>
<dbReference type="Gene3D" id="1.10.3720.10">
    <property type="entry name" value="MetI-like"/>
    <property type="match status" value="1"/>
</dbReference>
<feature type="transmembrane region" description="Helical" evidence="9">
    <location>
        <begin position="100"/>
        <end position="119"/>
    </location>
</feature>
<dbReference type="InterPro" id="IPR010065">
    <property type="entry name" value="AA_ABC_transptr_permease_3TM"/>
</dbReference>
<evidence type="ECO:0000256" key="8">
    <source>
        <dbReference type="ARBA" id="ARBA00023136"/>
    </source>
</evidence>
<evidence type="ECO:0000313" key="11">
    <source>
        <dbReference type="EMBL" id="MQT11472.1"/>
    </source>
</evidence>
<dbReference type="EMBL" id="VWNA01000001">
    <property type="protein sequence ID" value="MQT11472.1"/>
    <property type="molecule type" value="Genomic_DNA"/>
</dbReference>
<dbReference type="RefSeq" id="WP_153478194.1">
    <property type="nucleotide sequence ID" value="NZ_VWNA01000001.1"/>
</dbReference>
<comment type="caution">
    <text evidence="11">The sequence shown here is derived from an EMBL/GenBank/DDBJ whole genome shotgun (WGS) entry which is preliminary data.</text>
</comment>
<dbReference type="PANTHER" id="PTHR30133">
    <property type="entry name" value="CATIONIC AMINO ACID TRANSPORTER, MEMBRANE COMPONENT"/>
    <property type="match status" value="1"/>
</dbReference>
<evidence type="ECO:0000256" key="9">
    <source>
        <dbReference type="RuleBase" id="RU363032"/>
    </source>
</evidence>
<dbReference type="Pfam" id="PF00528">
    <property type="entry name" value="BPD_transp_1"/>
    <property type="match status" value="1"/>
</dbReference>
<dbReference type="NCBIfam" id="TIGR01726">
    <property type="entry name" value="HEQRo_perm_3TM"/>
    <property type="match status" value="1"/>
</dbReference>
<keyword evidence="4" id="KW-1003">Cell membrane</keyword>
<feature type="transmembrane region" description="Helical" evidence="9">
    <location>
        <begin position="153"/>
        <end position="173"/>
    </location>
</feature>
<keyword evidence="7 9" id="KW-1133">Transmembrane helix</keyword>
<gene>
    <name evidence="11" type="ORF">F0357_02030</name>
</gene>
<dbReference type="GO" id="GO:0022857">
    <property type="term" value="F:transmembrane transporter activity"/>
    <property type="evidence" value="ECO:0007669"/>
    <property type="project" value="InterPro"/>
</dbReference>
<dbReference type="InterPro" id="IPR000515">
    <property type="entry name" value="MetI-like"/>
</dbReference>
<evidence type="ECO:0000256" key="4">
    <source>
        <dbReference type="ARBA" id="ARBA00022475"/>
    </source>
</evidence>
<comment type="subcellular location">
    <subcellularLocation>
        <location evidence="1">Cell inner membrane</location>
        <topology evidence="1">Multi-pass membrane protein</topology>
    </subcellularLocation>
    <subcellularLocation>
        <location evidence="9">Cell membrane</location>
        <topology evidence="9">Multi-pass membrane protein</topology>
    </subcellularLocation>
</comment>
<evidence type="ECO:0000256" key="3">
    <source>
        <dbReference type="ARBA" id="ARBA00022448"/>
    </source>
</evidence>
<organism evidence="11 12">
    <name type="scientific">Segnochrobactrum spirostomi</name>
    <dbReference type="NCBI Taxonomy" id="2608987"/>
    <lineage>
        <taxon>Bacteria</taxon>
        <taxon>Pseudomonadati</taxon>
        <taxon>Pseudomonadota</taxon>
        <taxon>Alphaproteobacteria</taxon>
        <taxon>Hyphomicrobiales</taxon>
        <taxon>Segnochrobactraceae</taxon>
        <taxon>Segnochrobactrum</taxon>
    </lineage>
</organism>
<evidence type="ECO:0000259" key="10">
    <source>
        <dbReference type="PROSITE" id="PS50928"/>
    </source>
</evidence>
<evidence type="ECO:0000256" key="1">
    <source>
        <dbReference type="ARBA" id="ARBA00004429"/>
    </source>
</evidence>
<keyword evidence="5" id="KW-0997">Cell inner membrane</keyword>
<dbReference type="InterPro" id="IPR051613">
    <property type="entry name" value="ABC_transp_permease_HisMQ"/>
</dbReference>
<dbReference type="CDD" id="cd06261">
    <property type="entry name" value="TM_PBP2"/>
    <property type="match status" value="1"/>
</dbReference>
<reference evidence="11 12" key="1">
    <citation type="submission" date="2019-09" db="EMBL/GenBank/DDBJ databases">
        <title>Segnochrobactrum spirostomi gen. nov., sp. nov., isolated from the ciliate Spirostomum cf. yagiui and description of a novel family, Segnochrobactraceae fam. nov. within the order Rhizobiales of the class Alphaproteobacteria.</title>
        <authorList>
            <person name="Akter S."/>
            <person name="Shazib S.U.A."/>
            <person name="Shin M.K."/>
        </authorList>
    </citation>
    <scope>NUCLEOTIDE SEQUENCE [LARGE SCALE GENOMIC DNA]</scope>
    <source>
        <strain evidence="11 12">Sp-1</strain>
    </source>
</reference>
<feature type="transmembrane region" description="Helical" evidence="9">
    <location>
        <begin position="72"/>
        <end position="94"/>
    </location>
</feature>
<evidence type="ECO:0000313" key="12">
    <source>
        <dbReference type="Proteomes" id="UP000332515"/>
    </source>
</evidence>
<protein>
    <submittedName>
        <fullName evidence="11">ABC transporter permease subunit</fullName>
    </submittedName>
</protein>
<evidence type="ECO:0000256" key="7">
    <source>
        <dbReference type="ARBA" id="ARBA00022989"/>
    </source>
</evidence>
<dbReference type="SUPFAM" id="SSF161098">
    <property type="entry name" value="MetI-like"/>
    <property type="match status" value="1"/>
</dbReference>
<comment type="similarity">
    <text evidence="2">Belongs to the binding-protein-dependent transport system permease family. HisMQ subfamily.</text>
</comment>
<dbReference type="GO" id="GO:0043190">
    <property type="term" value="C:ATP-binding cassette (ABC) transporter complex"/>
    <property type="evidence" value="ECO:0007669"/>
    <property type="project" value="InterPro"/>
</dbReference>
<feature type="transmembrane region" description="Helical" evidence="9">
    <location>
        <begin position="20"/>
        <end position="47"/>
    </location>
</feature>
<dbReference type="Proteomes" id="UP000332515">
    <property type="component" value="Unassembled WGS sequence"/>
</dbReference>
<dbReference type="InterPro" id="IPR035906">
    <property type="entry name" value="MetI-like_sf"/>
</dbReference>
<evidence type="ECO:0000256" key="6">
    <source>
        <dbReference type="ARBA" id="ARBA00022692"/>
    </source>
</evidence>
<keyword evidence="3 9" id="KW-0813">Transport</keyword>
<dbReference type="PANTHER" id="PTHR30133:SF2">
    <property type="entry name" value="ARGININE ABC TRANSPORTER PERMEASE PROTEIN ARTQ"/>
    <property type="match status" value="1"/>
</dbReference>
<evidence type="ECO:0000256" key="2">
    <source>
        <dbReference type="ARBA" id="ARBA00010072"/>
    </source>
</evidence>
<name>A0A6A7Y0X6_9HYPH</name>
<dbReference type="AlphaFoldDB" id="A0A6A7Y0X6"/>
<keyword evidence="6 9" id="KW-0812">Transmembrane</keyword>
<keyword evidence="12" id="KW-1185">Reference proteome</keyword>
<accession>A0A6A7Y0X6</accession>